<protein>
    <recommendedName>
        <fullName evidence="3">RNA-directed DNA polymerase from transposon X-element</fullName>
    </recommendedName>
</protein>
<dbReference type="Proteomes" id="UP000324222">
    <property type="component" value="Unassembled WGS sequence"/>
</dbReference>
<evidence type="ECO:0000313" key="1">
    <source>
        <dbReference type="EMBL" id="MPC48656.1"/>
    </source>
</evidence>
<sequence length="114" mass="12886">MPSIKILRNDVFRVLADLNPRKAYGPDGAPHIILKYCTSVLAPCLAKLFQLYLSTSISPSCWKFAYIQSVPKEAKLLAPSTPVLVIPRYTFPRLFRDDQHFRKLTDHSGTPQNA</sequence>
<proteinExistence type="predicted"/>
<dbReference type="PANTHER" id="PTHR47510">
    <property type="entry name" value="REVERSE TRANSCRIPTASE DOMAIN-CONTAINING PROTEIN"/>
    <property type="match status" value="1"/>
</dbReference>
<comment type="caution">
    <text evidence="1">The sequence shown here is derived from an EMBL/GenBank/DDBJ whole genome shotgun (WGS) entry which is preliminary data.</text>
</comment>
<dbReference type="PANTHER" id="PTHR47510:SF3">
    <property type="entry name" value="ENDO_EXONUCLEASE_PHOSPHATASE DOMAIN-CONTAINING PROTEIN"/>
    <property type="match status" value="1"/>
</dbReference>
<reference evidence="1 2" key="1">
    <citation type="submission" date="2019-05" db="EMBL/GenBank/DDBJ databases">
        <title>Another draft genome of Portunus trituberculatus and its Hox gene families provides insights of decapod evolution.</title>
        <authorList>
            <person name="Jeong J.-H."/>
            <person name="Song I."/>
            <person name="Kim S."/>
            <person name="Choi T."/>
            <person name="Kim D."/>
            <person name="Ryu S."/>
            <person name="Kim W."/>
        </authorList>
    </citation>
    <scope>NUCLEOTIDE SEQUENCE [LARGE SCALE GENOMIC DNA]</scope>
    <source>
        <tissue evidence="1">Muscle</tissue>
    </source>
</reference>
<accession>A0A5B7FT26</accession>
<evidence type="ECO:0000313" key="2">
    <source>
        <dbReference type="Proteomes" id="UP000324222"/>
    </source>
</evidence>
<keyword evidence="2" id="KW-1185">Reference proteome</keyword>
<organism evidence="1 2">
    <name type="scientific">Portunus trituberculatus</name>
    <name type="common">Swimming crab</name>
    <name type="synonym">Neptunus trituberculatus</name>
    <dbReference type="NCBI Taxonomy" id="210409"/>
    <lineage>
        <taxon>Eukaryota</taxon>
        <taxon>Metazoa</taxon>
        <taxon>Ecdysozoa</taxon>
        <taxon>Arthropoda</taxon>
        <taxon>Crustacea</taxon>
        <taxon>Multicrustacea</taxon>
        <taxon>Malacostraca</taxon>
        <taxon>Eumalacostraca</taxon>
        <taxon>Eucarida</taxon>
        <taxon>Decapoda</taxon>
        <taxon>Pleocyemata</taxon>
        <taxon>Brachyura</taxon>
        <taxon>Eubrachyura</taxon>
        <taxon>Portunoidea</taxon>
        <taxon>Portunidae</taxon>
        <taxon>Portuninae</taxon>
        <taxon>Portunus</taxon>
    </lineage>
</organism>
<name>A0A5B7FT26_PORTR</name>
<gene>
    <name evidence="1" type="ORF">E2C01_042437</name>
</gene>
<dbReference type="AlphaFoldDB" id="A0A5B7FT26"/>
<evidence type="ECO:0008006" key="3">
    <source>
        <dbReference type="Google" id="ProtNLM"/>
    </source>
</evidence>
<dbReference type="EMBL" id="VSRR010008398">
    <property type="protein sequence ID" value="MPC48656.1"/>
    <property type="molecule type" value="Genomic_DNA"/>
</dbReference>